<name>A0A4P9XKE3_9FUNG</name>
<evidence type="ECO:0000313" key="9">
    <source>
        <dbReference type="Proteomes" id="UP000271241"/>
    </source>
</evidence>
<dbReference type="FunFam" id="1.10.10.10:FF:000024">
    <property type="entry name" value="U5 small nuclear ribonucleoprotein helicase"/>
    <property type="match status" value="1"/>
</dbReference>
<dbReference type="PANTHER" id="PTHR47961">
    <property type="entry name" value="DNA POLYMERASE THETA, PUTATIVE (AFU_ORTHOLOGUE AFUA_1G05260)-RELATED"/>
    <property type="match status" value="1"/>
</dbReference>
<dbReference type="SUPFAM" id="SSF158702">
    <property type="entry name" value="Sec63 N-terminal domain-like"/>
    <property type="match status" value="1"/>
</dbReference>
<gene>
    <name evidence="8" type="ORF">THASP1DRAFT_18680</name>
</gene>
<dbReference type="PROSITE" id="PS51192">
    <property type="entry name" value="HELICASE_ATP_BIND_1"/>
    <property type="match status" value="1"/>
</dbReference>
<dbReference type="SMART" id="SM00973">
    <property type="entry name" value="Sec63"/>
    <property type="match status" value="1"/>
</dbReference>
<sequence length="618" mass="70328">MLRAISHHRDATTGELDLNAFKIVYVAPMKALVQEMVGNFGSRLAPFGIRVAELTGDRQLTKQQIAETQVIVTTPEKWDIITRKAGDRSYTNLVRLVIIDEIHLLHDDRGPVLESLVARTIRGVEQTRRPVRLVGLSATLPNYADVAAFLRVDPDRGLFHFDGSYRPCPLKQEFVAITERKAIKRYQAMNEVTYEKVMEYAGKHQVLIFTHSRKETARTAKWIRDAALERDTIGQFLRQDSAVREILQSEAASVKDANLQDLLPYGFAIHHAGMSRVDRTLVEDLFGDGHVQVLVSTATLAWGVNLPAHTVIIKGTQIYSPEKGRWVELSPQDVLQMLGRAGRPQHDTYGEGIIITSQQEVQFYLSLINQQLPIESQLITKLADTLNAEIVLGTVRSRDEAVQWLGYTYLYVRMLRNGALYGVSPDDAAVDPYLEQRRVDLVHAAASLLDRSQLVRYDRKTGRLQATELGRISAHYYVSHTSMSNYNQHLRPYLSQMELFRIFALSDEFRYIPVREEEKLEVSKLLERVPIPVKESLEEPTAKINVLLQAYISQLRLEGFALMADMVYVTQSAGRILRIFAIWLSHSCSILFLYPSLLLALIDVHILNKAYTNLYFRR</sequence>
<keyword evidence="5" id="KW-0472">Membrane</keyword>
<keyword evidence="2 8" id="KW-0378">Hydrolase</keyword>
<dbReference type="STRING" id="78915.A0A4P9XKE3"/>
<dbReference type="Gene3D" id="1.10.3380.10">
    <property type="entry name" value="Sec63 N-terminal domain-like domain"/>
    <property type="match status" value="1"/>
</dbReference>
<keyword evidence="5" id="KW-0812">Transmembrane</keyword>
<evidence type="ECO:0000256" key="1">
    <source>
        <dbReference type="ARBA" id="ARBA00022741"/>
    </source>
</evidence>
<dbReference type="SUPFAM" id="SSF52540">
    <property type="entry name" value="P-loop containing nucleoside triphosphate hydrolases"/>
    <property type="match status" value="2"/>
</dbReference>
<dbReference type="FunFam" id="1.10.3380.10:FF:000001">
    <property type="entry name" value="U5 small nuclear ribonucleoprotein helicase"/>
    <property type="match status" value="1"/>
</dbReference>
<dbReference type="AlphaFoldDB" id="A0A4P9XKE3"/>
<feature type="domain" description="Helicase ATP-binding" evidence="6">
    <location>
        <begin position="1"/>
        <end position="158"/>
    </location>
</feature>
<dbReference type="InterPro" id="IPR004179">
    <property type="entry name" value="Sec63-dom"/>
</dbReference>
<keyword evidence="9" id="KW-1185">Reference proteome</keyword>
<dbReference type="InterPro" id="IPR014001">
    <property type="entry name" value="Helicase_ATP-bd"/>
</dbReference>
<dbReference type="GO" id="GO:0005634">
    <property type="term" value="C:nucleus"/>
    <property type="evidence" value="ECO:0007669"/>
    <property type="project" value="TreeGrafter"/>
</dbReference>
<dbReference type="GO" id="GO:0000712">
    <property type="term" value="P:resolution of meiotic recombination intermediates"/>
    <property type="evidence" value="ECO:0007669"/>
    <property type="project" value="TreeGrafter"/>
</dbReference>
<dbReference type="InterPro" id="IPR027417">
    <property type="entry name" value="P-loop_NTPase"/>
</dbReference>
<dbReference type="FunFam" id="3.40.50.300:FF:000062">
    <property type="entry name" value="U5 small nuclear ribonucleoprotein helicase"/>
    <property type="match status" value="1"/>
</dbReference>
<dbReference type="Gene3D" id="1.10.10.10">
    <property type="entry name" value="Winged helix-like DNA-binding domain superfamily/Winged helix DNA-binding domain"/>
    <property type="match status" value="1"/>
</dbReference>
<dbReference type="InterPro" id="IPR050474">
    <property type="entry name" value="Hel308_SKI2-like"/>
</dbReference>
<keyword evidence="5" id="KW-1133">Transmembrane helix</keyword>
<keyword evidence="4" id="KW-0067">ATP-binding</keyword>
<evidence type="ECO:0000256" key="4">
    <source>
        <dbReference type="ARBA" id="ARBA00022840"/>
    </source>
</evidence>
<evidence type="ECO:0000256" key="2">
    <source>
        <dbReference type="ARBA" id="ARBA00022801"/>
    </source>
</evidence>
<evidence type="ECO:0000313" key="8">
    <source>
        <dbReference type="EMBL" id="RKP06268.1"/>
    </source>
</evidence>
<dbReference type="SMART" id="SM00487">
    <property type="entry name" value="DEXDc"/>
    <property type="match status" value="1"/>
</dbReference>
<feature type="domain" description="Helicase C-terminal" evidence="7">
    <location>
        <begin position="169"/>
        <end position="403"/>
    </location>
</feature>
<evidence type="ECO:0000256" key="3">
    <source>
        <dbReference type="ARBA" id="ARBA00022806"/>
    </source>
</evidence>
<dbReference type="GO" id="GO:0016787">
    <property type="term" value="F:hydrolase activity"/>
    <property type="evidence" value="ECO:0007669"/>
    <property type="project" value="UniProtKB-KW"/>
</dbReference>
<keyword evidence="1" id="KW-0547">Nucleotide-binding</keyword>
<evidence type="ECO:0000259" key="7">
    <source>
        <dbReference type="PROSITE" id="PS51194"/>
    </source>
</evidence>
<organism evidence="8 9">
    <name type="scientific">Thamnocephalis sphaerospora</name>
    <dbReference type="NCBI Taxonomy" id="78915"/>
    <lineage>
        <taxon>Eukaryota</taxon>
        <taxon>Fungi</taxon>
        <taxon>Fungi incertae sedis</taxon>
        <taxon>Zoopagomycota</taxon>
        <taxon>Zoopagomycotina</taxon>
        <taxon>Zoopagomycetes</taxon>
        <taxon>Zoopagales</taxon>
        <taxon>Sigmoideomycetaceae</taxon>
        <taxon>Thamnocephalis</taxon>
    </lineage>
</organism>
<dbReference type="OrthoDB" id="5575at2759"/>
<dbReference type="PANTHER" id="PTHR47961:SF4">
    <property type="entry name" value="ACTIVATING SIGNAL COINTEGRATOR 1 COMPLEX SUBUNIT 3"/>
    <property type="match status" value="1"/>
</dbReference>
<dbReference type="GO" id="GO:0003678">
    <property type="term" value="F:DNA helicase activity"/>
    <property type="evidence" value="ECO:0007669"/>
    <property type="project" value="TreeGrafter"/>
</dbReference>
<accession>A0A4P9XKE3</accession>
<evidence type="ECO:0000259" key="6">
    <source>
        <dbReference type="PROSITE" id="PS51192"/>
    </source>
</evidence>
<dbReference type="Pfam" id="PF00271">
    <property type="entry name" value="Helicase_C"/>
    <property type="match status" value="1"/>
</dbReference>
<dbReference type="SMART" id="SM00490">
    <property type="entry name" value="HELICc"/>
    <property type="match status" value="1"/>
</dbReference>
<feature type="transmembrane region" description="Helical" evidence="5">
    <location>
        <begin position="580"/>
        <end position="602"/>
    </location>
</feature>
<dbReference type="SUPFAM" id="SSF46785">
    <property type="entry name" value="Winged helix' DNA-binding domain"/>
    <property type="match status" value="1"/>
</dbReference>
<dbReference type="CDD" id="cd18795">
    <property type="entry name" value="SF2_C_Ski2"/>
    <property type="match status" value="1"/>
</dbReference>
<dbReference type="PROSITE" id="PS51194">
    <property type="entry name" value="HELICASE_CTER"/>
    <property type="match status" value="1"/>
</dbReference>
<dbReference type="Pfam" id="PF02889">
    <property type="entry name" value="Sec63"/>
    <property type="match status" value="1"/>
</dbReference>
<proteinExistence type="predicted"/>
<dbReference type="Proteomes" id="UP000271241">
    <property type="component" value="Unassembled WGS sequence"/>
</dbReference>
<dbReference type="Pfam" id="PF23445">
    <property type="entry name" value="WHD_SNRNP200"/>
    <property type="match status" value="1"/>
</dbReference>
<dbReference type="InterPro" id="IPR001650">
    <property type="entry name" value="Helicase_C-like"/>
</dbReference>
<dbReference type="InterPro" id="IPR036390">
    <property type="entry name" value="WH_DNA-bd_sf"/>
</dbReference>
<dbReference type="InterPro" id="IPR011545">
    <property type="entry name" value="DEAD/DEAH_box_helicase_dom"/>
</dbReference>
<protein>
    <submittedName>
        <fullName evidence="8">P-loop containing nucleoside triphosphate hydrolase protein</fullName>
    </submittedName>
</protein>
<dbReference type="GO" id="GO:0003676">
    <property type="term" value="F:nucleic acid binding"/>
    <property type="evidence" value="ECO:0007669"/>
    <property type="project" value="InterPro"/>
</dbReference>
<dbReference type="InterPro" id="IPR057842">
    <property type="entry name" value="WH_MER3"/>
</dbReference>
<dbReference type="Gene3D" id="3.40.50.300">
    <property type="entry name" value="P-loop containing nucleotide triphosphate hydrolases"/>
    <property type="match status" value="2"/>
</dbReference>
<dbReference type="EMBL" id="KZ992919">
    <property type="protein sequence ID" value="RKP06268.1"/>
    <property type="molecule type" value="Genomic_DNA"/>
</dbReference>
<evidence type="ECO:0000256" key="5">
    <source>
        <dbReference type="SAM" id="Phobius"/>
    </source>
</evidence>
<dbReference type="InterPro" id="IPR036388">
    <property type="entry name" value="WH-like_DNA-bd_sf"/>
</dbReference>
<dbReference type="FunFam" id="3.40.50.300:FF:003287">
    <property type="entry name" value="U5 small nuclear ribonucleoprotein 200 kDa helicase"/>
    <property type="match status" value="1"/>
</dbReference>
<dbReference type="Pfam" id="PF00270">
    <property type="entry name" value="DEAD"/>
    <property type="match status" value="1"/>
</dbReference>
<dbReference type="GO" id="GO:0005524">
    <property type="term" value="F:ATP binding"/>
    <property type="evidence" value="ECO:0007669"/>
    <property type="project" value="UniProtKB-KW"/>
</dbReference>
<keyword evidence="3" id="KW-0347">Helicase</keyword>
<reference evidence="9" key="1">
    <citation type="journal article" date="2018" name="Nat. Microbiol.">
        <title>Leveraging single-cell genomics to expand the fungal tree of life.</title>
        <authorList>
            <person name="Ahrendt S.R."/>
            <person name="Quandt C.A."/>
            <person name="Ciobanu D."/>
            <person name="Clum A."/>
            <person name="Salamov A."/>
            <person name="Andreopoulos B."/>
            <person name="Cheng J.F."/>
            <person name="Woyke T."/>
            <person name="Pelin A."/>
            <person name="Henrissat B."/>
            <person name="Reynolds N.K."/>
            <person name="Benny G.L."/>
            <person name="Smith M.E."/>
            <person name="James T.Y."/>
            <person name="Grigoriev I.V."/>
        </authorList>
    </citation>
    <scope>NUCLEOTIDE SEQUENCE [LARGE SCALE GENOMIC DNA]</scope>
    <source>
        <strain evidence="9">RSA 1356</strain>
    </source>
</reference>